<proteinExistence type="predicted"/>
<dbReference type="Proteomes" id="UP000595140">
    <property type="component" value="Unassembled WGS sequence"/>
</dbReference>
<dbReference type="AlphaFoldDB" id="A0A484MAI2"/>
<organism evidence="1 2">
    <name type="scientific">Cuscuta campestris</name>
    <dbReference type="NCBI Taxonomy" id="132261"/>
    <lineage>
        <taxon>Eukaryota</taxon>
        <taxon>Viridiplantae</taxon>
        <taxon>Streptophyta</taxon>
        <taxon>Embryophyta</taxon>
        <taxon>Tracheophyta</taxon>
        <taxon>Spermatophyta</taxon>
        <taxon>Magnoliopsida</taxon>
        <taxon>eudicotyledons</taxon>
        <taxon>Gunneridae</taxon>
        <taxon>Pentapetalae</taxon>
        <taxon>asterids</taxon>
        <taxon>lamiids</taxon>
        <taxon>Solanales</taxon>
        <taxon>Convolvulaceae</taxon>
        <taxon>Cuscuteae</taxon>
        <taxon>Cuscuta</taxon>
        <taxon>Cuscuta subgen. Grammica</taxon>
        <taxon>Cuscuta sect. Cleistogrammica</taxon>
    </lineage>
</organism>
<accession>A0A484MAI2</accession>
<name>A0A484MAI2_9ASTE</name>
<keyword evidence="2" id="KW-1185">Reference proteome</keyword>
<sequence length="72" mass="8350">MSSNRRVSAKVSRIFRIYMTRTNGCLDMSKLSRSIRILHHPHNPKRSRDIIIGPMQNLSFDQETLSPHSILC</sequence>
<reference evidence="1 2" key="1">
    <citation type="submission" date="2018-04" db="EMBL/GenBank/DDBJ databases">
        <authorList>
            <person name="Vogel A."/>
        </authorList>
    </citation>
    <scope>NUCLEOTIDE SEQUENCE [LARGE SCALE GENOMIC DNA]</scope>
</reference>
<evidence type="ECO:0000313" key="2">
    <source>
        <dbReference type="Proteomes" id="UP000595140"/>
    </source>
</evidence>
<evidence type="ECO:0000313" key="1">
    <source>
        <dbReference type="EMBL" id="VFQ85374.1"/>
    </source>
</evidence>
<gene>
    <name evidence="1" type="ORF">CCAM_LOCUS27150</name>
</gene>
<dbReference type="EMBL" id="OOIL02002916">
    <property type="protein sequence ID" value="VFQ85374.1"/>
    <property type="molecule type" value="Genomic_DNA"/>
</dbReference>
<protein>
    <submittedName>
        <fullName evidence="1">Uncharacterized protein</fullName>
    </submittedName>
</protein>